<gene>
    <name evidence="2" type="ORF">SAMN04490243_1390</name>
</gene>
<dbReference type="STRING" id="400055.SAMN04490243_1390"/>
<dbReference type="Proteomes" id="UP000199534">
    <property type="component" value="Unassembled WGS sequence"/>
</dbReference>
<evidence type="ECO:0000313" key="3">
    <source>
        <dbReference type="Proteomes" id="UP000199534"/>
    </source>
</evidence>
<dbReference type="AlphaFoldDB" id="A0A1I6G8N1"/>
<keyword evidence="1" id="KW-0732">Signal</keyword>
<dbReference type="EMBL" id="FOYQ01000001">
    <property type="protein sequence ID" value="SFR38427.1"/>
    <property type="molecule type" value="Genomic_DNA"/>
</dbReference>
<dbReference type="OrthoDB" id="1446823at2"/>
<protein>
    <submittedName>
        <fullName evidence="2">Uncharacterized protein</fullName>
    </submittedName>
</protein>
<dbReference type="RefSeq" id="WP_143099936.1">
    <property type="nucleotide sequence ID" value="NZ_FOYQ01000001.1"/>
</dbReference>
<evidence type="ECO:0000256" key="1">
    <source>
        <dbReference type="SAM" id="SignalP"/>
    </source>
</evidence>
<accession>A0A1I6G8N1</accession>
<feature type="chain" id="PRO_5011659410" evidence="1">
    <location>
        <begin position="22"/>
        <end position="116"/>
    </location>
</feature>
<organism evidence="2 3">
    <name type="scientific">Robiginitalea myxolifaciens</name>
    <dbReference type="NCBI Taxonomy" id="400055"/>
    <lineage>
        <taxon>Bacteria</taxon>
        <taxon>Pseudomonadati</taxon>
        <taxon>Bacteroidota</taxon>
        <taxon>Flavobacteriia</taxon>
        <taxon>Flavobacteriales</taxon>
        <taxon>Flavobacteriaceae</taxon>
        <taxon>Robiginitalea</taxon>
    </lineage>
</organism>
<evidence type="ECO:0000313" key="2">
    <source>
        <dbReference type="EMBL" id="SFR38427.1"/>
    </source>
</evidence>
<feature type="signal peptide" evidence="1">
    <location>
        <begin position="1"/>
        <end position="21"/>
    </location>
</feature>
<proteinExistence type="predicted"/>
<keyword evidence="3" id="KW-1185">Reference proteome</keyword>
<reference evidence="2 3" key="1">
    <citation type="submission" date="2016-10" db="EMBL/GenBank/DDBJ databases">
        <authorList>
            <person name="de Groot N.N."/>
        </authorList>
    </citation>
    <scope>NUCLEOTIDE SEQUENCE [LARGE SCALE GENOMIC DNA]</scope>
    <source>
        <strain evidence="2 3">DSM 21019</strain>
    </source>
</reference>
<sequence length="116" mass="12980">MRSLFVIFAIMAGVLTSQAQATTVEEGDTFTLQVPENNRFAYVGVPKPNILIKRGSVATAKSLNHRKVVVKEVIREDGQIRLVLEATDGRKFFRHYRTLPASWPEAVNSGELKPVR</sequence>
<name>A0A1I6G8N1_9FLAO</name>